<dbReference type="InterPro" id="IPR002078">
    <property type="entry name" value="Sigma_54_int"/>
</dbReference>
<keyword evidence="3" id="KW-0805">Transcription regulation</keyword>
<evidence type="ECO:0000313" key="8">
    <source>
        <dbReference type="Proteomes" id="UP000032568"/>
    </source>
</evidence>
<dbReference type="InterPro" id="IPR009057">
    <property type="entry name" value="Homeodomain-like_sf"/>
</dbReference>
<protein>
    <submittedName>
        <fullName evidence="7">Sigma-54-dependent Fis family transcriptional regulator</fullName>
    </submittedName>
</protein>
<dbReference type="GO" id="GO:0006355">
    <property type="term" value="P:regulation of DNA-templated transcription"/>
    <property type="evidence" value="ECO:0007669"/>
    <property type="project" value="InterPro"/>
</dbReference>
<dbReference type="Pfam" id="PF00158">
    <property type="entry name" value="Sigma54_activat"/>
    <property type="match status" value="1"/>
</dbReference>
<gene>
    <name evidence="7" type="ORF">SG35_007565</name>
</gene>
<evidence type="ECO:0000313" key="7">
    <source>
        <dbReference type="EMBL" id="WDE00485.1"/>
    </source>
</evidence>
<keyword evidence="5" id="KW-0804">Transcription</keyword>
<evidence type="ECO:0000256" key="1">
    <source>
        <dbReference type="ARBA" id="ARBA00022741"/>
    </source>
</evidence>
<dbReference type="CDD" id="cd00009">
    <property type="entry name" value="AAA"/>
    <property type="match status" value="1"/>
</dbReference>
<dbReference type="GO" id="GO:0005524">
    <property type="term" value="F:ATP binding"/>
    <property type="evidence" value="ECO:0007669"/>
    <property type="project" value="UniProtKB-KW"/>
</dbReference>
<reference evidence="7 8" key="1">
    <citation type="journal article" date="2015" name="Genome Announc.">
        <title>Draft Genome Sequences of Marine Isolates of Thalassomonas viridans and Thalassomonas actiniarum.</title>
        <authorList>
            <person name="Olonade I."/>
            <person name="van Zyl L.J."/>
            <person name="Trindade M."/>
        </authorList>
    </citation>
    <scope>NUCLEOTIDE SEQUENCE [LARGE SCALE GENOMIC DNA]</scope>
    <source>
        <strain evidence="7 8">A5K-106</strain>
    </source>
</reference>
<dbReference type="EMBL" id="CP059735">
    <property type="protein sequence ID" value="WDE00485.1"/>
    <property type="molecule type" value="Genomic_DNA"/>
</dbReference>
<sequence>MQEQKHIIVVDSDDARRGHVETVLSFVGEHYHAMDEGRLSAYLLDKVTTGSAAKTRENHSVLTVILCGRLSPELVQTIQQYPAIPFVIHDVLDQQPLTSCVNIIGELKKPLNYAQLTELIHHCHQYHNKLPSKQGKNKAPSALFRSLVGVSEAMNQVRFLIEQVADTNATVLVLGESGTGKEVVARNIHDLSERSGAAFVPVNCGAIPGDLLESELFGHEKGAFTGAISARKGRFELAEGGTLFLDEIGDMPQPMQVKLLRVLQERTFERVGGSKSIKADVRIIAATHQQLEGMIKTGDFREDLFYRLNVFPIETPALRERQEDVPLLLQELVKRFEQEQGHSVRFTDQAIESLQQHPWSGNVRELSNLIERMIIMYGDQVVNVSELPAKYRHIEVEEYQPEYPEELQEREAINELFSGFDYEEEDESTAPGIESFGSFEAFEQEASTDGVLPAEGLNLKEHLAELEVSLVTQALERHDWVVARAAELLGMRRTTLVEKMRKYQLQKDSD</sequence>
<dbReference type="Pfam" id="PF25601">
    <property type="entry name" value="AAA_lid_14"/>
    <property type="match status" value="1"/>
</dbReference>
<name>A0AAE9YUD0_9GAMM</name>
<dbReference type="Gene3D" id="3.40.50.2300">
    <property type="match status" value="1"/>
</dbReference>
<dbReference type="Pfam" id="PF02954">
    <property type="entry name" value="HTH_8"/>
    <property type="match status" value="1"/>
</dbReference>
<dbReference type="AlphaFoldDB" id="A0AAE9YUD0"/>
<dbReference type="Gene3D" id="1.10.8.60">
    <property type="match status" value="1"/>
</dbReference>
<dbReference type="Gene3D" id="1.10.10.60">
    <property type="entry name" value="Homeodomain-like"/>
    <property type="match status" value="1"/>
</dbReference>
<evidence type="ECO:0000256" key="3">
    <source>
        <dbReference type="ARBA" id="ARBA00023015"/>
    </source>
</evidence>
<keyword evidence="8" id="KW-1185">Reference proteome</keyword>
<keyword evidence="4" id="KW-0238">DNA-binding</keyword>
<dbReference type="InterPro" id="IPR010518">
    <property type="entry name" value="FleQ"/>
</dbReference>
<dbReference type="RefSeq" id="WP_044830663.1">
    <property type="nucleotide sequence ID" value="NZ_CP059735.1"/>
</dbReference>
<dbReference type="KEGG" id="tact:SG35_007565"/>
<keyword evidence="2" id="KW-0067">ATP-binding</keyword>
<dbReference type="PROSITE" id="PS00675">
    <property type="entry name" value="SIGMA54_INTERACT_1"/>
    <property type="match status" value="1"/>
</dbReference>
<dbReference type="PANTHER" id="PTHR32071:SF117">
    <property type="entry name" value="PTS-DEPENDENT DIHYDROXYACETONE KINASE OPERON REGULATORY PROTEIN-RELATED"/>
    <property type="match status" value="1"/>
</dbReference>
<dbReference type="InterPro" id="IPR025943">
    <property type="entry name" value="Sigma_54_int_dom_ATP-bd_2"/>
</dbReference>
<reference evidence="7 8" key="2">
    <citation type="journal article" date="2022" name="Mar. Drugs">
        <title>Bioassay-Guided Fractionation Leads to the Detection of Cholic Acid Generated by the Rare Thalassomonas sp.</title>
        <authorList>
            <person name="Pheiffer F."/>
            <person name="Schneider Y.K."/>
            <person name="Hansen E.H."/>
            <person name="Andersen J.H."/>
            <person name="Isaksson J."/>
            <person name="Busche T."/>
            <person name="R C."/>
            <person name="Kalinowski J."/>
            <person name="Zyl L.V."/>
            <person name="Trindade M."/>
        </authorList>
    </citation>
    <scope>NUCLEOTIDE SEQUENCE [LARGE SCALE GENOMIC DNA]</scope>
    <source>
        <strain evidence="7 8">A5K-106</strain>
    </source>
</reference>
<feature type="domain" description="Sigma-54 factor interaction" evidence="6">
    <location>
        <begin position="147"/>
        <end position="375"/>
    </location>
</feature>
<dbReference type="Gene3D" id="3.40.50.300">
    <property type="entry name" value="P-loop containing nucleotide triphosphate hydrolases"/>
    <property type="match status" value="1"/>
</dbReference>
<dbReference type="Proteomes" id="UP000032568">
    <property type="component" value="Chromosome"/>
</dbReference>
<dbReference type="PROSITE" id="PS00676">
    <property type="entry name" value="SIGMA54_INTERACT_2"/>
    <property type="match status" value="1"/>
</dbReference>
<dbReference type="InterPro" id="IPR002197">
    <property type="entry name" value="HTH_Fis"/>
</dbReference>
<evidence type="ECO:0000256" key="2">
    <source>
        <dbReference type="ARBA" id="ARBA00022840"/>
    </source>
</evidence>
<evidence type="ECO:0000259" key="6">
    <source>
        <dbReference type="PROSITE" id="PS50045"/>
    </source>
</evidence>
<dbReference type="SMART" id="SM00382">
    <property type="entry name" value="AAA"/>
    <property type="match status" value="1"/>
</dbReference>
<dbReference type="PANTHER" id="PTHR32071">
    <property type="entry name" value="TRANSCRIPTIONAL REGULATORY PROTEIN"/>
    <property type="match status" value="1"/>
</dbReference>
<organism evidence="7 8">
    <name type="scientific">Thalassomonas actiniarum</name>
    <dbReference type="NCBI Taxonomy" id="485447"/>
    <lineage>
        <taxon>Bacteria</taxon>
        <taxon>Pseudomonadati</taxon>
        <taxon>Pseudomonadota</taxon>
        <taxon>Gammaproteobacteria</taxon>
        <taxon>Alteromonadales</taxon>
        <taxon>Colwelliaceae</taxon>
        <taxon>Thalassomonas</taxon>
    </lineage>
</organism>
<dbReference type="Pfam" id="PF06490">
    <property type="entry name" value="FleQ"/>
    <property type="match status" value="1"/>
</dbReference>
<dbReference type="InterPro" id="IPR011006">
    <property type="entry name" value="CheY-like_superfamily"/>
</dbReference>
<dbReference type="InterPro" id="IPR027417">
    <property type="entry name" value="P-loop_NTPase"/>
</dbReference>
<dbReference type="InterPro" id="IPR025662">
    <property type="entry name" value="Sigma_54_int_dom_ATP-bd_1"/>
</dbReference>
<dbReference type="GO" id="GO:0043565">
    <property type="term" value="F:sequence-specific DNA binding"/>
    <property type="evidence" value="ECO:0007669"/>
    <property type="project" value="InterPro"/>
</dbReference>
<dbReference type="SUPFAM" id="SSF52172">
    <property type="entry name" value="CheY-like"/>
    <property type="match status" value="1"/>
</dbReference>
<dbReference type="InterPro" id="IPR003593">
    <property type="entry name" value="AAA+_ATPase"/>
</dbReference>
<dbReference type="PROSITE" id="PS50045">
    <property type="entry name" value="SIGMA54_INTERACT_4"/>
    <property type="match status" value="1"/>
</dbReference>
<keyword evidence="1" id="KW-0547">Nucleotide-binding</keyword>
<accession>A0AAE9YUD0</accession>
<dbReference type="PRINTS" id="PR01590">
    <property type="entry name" value="HTHFIS"/>
</dbReference>
<evidence type="ECO:0000256" key="5">
    <source>
        <dbReference type="ARBA" id="ARBA00023163"/>
    </source>
</evidence>
<dbReference type="InterPro" id="IPR058031">
    <property type="entry name" value="AAA_lid_NorR"/>
</dbReference>
<dbReference type="SUPFAM" id="SSF46689">
    <property type="entry name" value="Homeodomain-like"/>
    <property type="match status" value="1"/>
</dbReference>
<evidence type="ECO:0000256" key="4">
    <source>
        <dbReference type="ARBA" id="ARBA00023125"/>
    </source>
</evidence>
<proteinExistence type="predicted"/>
<dbReference type="FunFam" id="3.40.50.300:FF:000006">
    <property type="entry name" value="DNA-binding transcriptional regulator NtrC"/>
    <property type="match status" value="1"/>
</dbReference>
<dbReference type="SUPFAM" id="SSF52540">
    <property type="entry name" value="P-loop containing nucleoside triphosphate hydrolases"/>
    <property type="match status" value="1"/>
</dbReference>